<feature type="compositionally biased region" description="Low complexity" evidence="1">
    <location>
        <begin position="1"/>
        <end position="21"/>
    </location>
</feature>
<feature type="region of interest" description="Disordered" evidence="1">
    <location>
        <begin position="1"/>
        <end position="29"/>
    </location>
</feature>
<accession>W9GFD0</accession>
<dbReference type="CDD" id="cd00090">
    <property type="entry name" value="HTH_ARSR"/>
    <property type="match status" value="1"/>
</dbReference>
<dbReference type="AlphaFoldDB" id="W9GFD0"/>
<evidence type="ECO:0000313" key="3">
    <source>
        <dbReference type="Proteomes" id="UP000019494"/>
    </source>
</evidence>
<protein>
    <submittedName>
        <fullName evidence="2">ArsR family transcriptional regulator</fullName>
    </submittedName>
</protein>
<dbReference type="Gene3D" id="1.10.10.10">
    <property type="entry name" value="Winged helix-like DNA-binding domain superfamily/Winged helix DNA-binding domain"/>
    <property type="match status" value="1"/>
</dbReference>
<comment type="caution">
    <text evidence="2">The sequence shown here is derived from an EMBL/GenBank/DDBJ whole genome shotgun (WGS) entry which is preliminary data.</text>
</comment>
<evidence type="ECO:0000313" key="2">
    <source>
        <dbReference type="EMBL" id="EWT03927.1"/>
    </source>
</evidence>
<dbReference type="InterPro" id="IPR036390">
    <property type="entry name" value="WH_DNA-bd_sf"/>
</dbReference>
<feature type="region of interest" description="Disordered" evidence="1">
    <location>
        <begin position="96"/>
        <end position="117"/>
    </location>
</feature>
<keyword evidence="3" id="KW-1185">Reference proteome</keyword>
<name>W9GFD0_9MICO</name>
<reference evidence="3" key="1">
    <citation type="submission" date="2013-08" db="EMBL/GenBank/DDBJ databases">
        <title>Intrasporangium oryzae NRRL B-24470.</title>
        <authorList>
            <person name="Liu H."/>
            <person name="Wang G."/>
        </authorList>
    </citation>
    <scope>NUCLEOTIDE SEQUENCE [LARGE SCALE GENOMIC DNA]</scope>
    <source>
        <strain evidence="3">Q5-1</strain>
    </source>
</reference>
<dbReference type="SUPFAM" id="SSF46785">
    <property type="entry name" value="Winged helix' DNA-binding domain"/>
    <property type="match status" value="1"/>
</dbReference>
<evidence type="ECO:0000256" key="1">
    <source>
        <dbReference type="SAM" id="MobiDB-lite"/>
    </source>
</evidence>
<gene>
    <name evidence="2" type="ORF">N864_14070</name>
</gene>
<proteinExistence type="predicted"/>
<organism evidence="2 3">
    <name type="scientific">Intrasporangium chromatireducens Q5-1</name>
    <dbReference type="NCBI Taxonomy" id="584657"/>
    <lineage>
        <taxon>Bacteria</taxon>
        <taxon>Bacillati</taxon>
        <taxon>Actinomycetota</taxon>
        <taxon>Actinomycetes</taxon>
        <taxon>Micrococcales</taxon>
        <taxon>Intrasporangiaceae</taxon>
        <taxon>Intrasporangium</taxon>
    </lineage>
</organism>
<dbReference type="Pfam" id="PF12840">
    <property type="entry name" value="HTH_20"/>
    <property type="match status" value="1"/>
</dbReference>
<sequence length="273" mass="28728">MPDSTRAASTRTGTRPTSAPPEGRRATMGAMTTTPSAALADRAHGLGPTRARVLGALQELRAPSTAADVARRLGIHLNTARFHLDALVSAGLAERAREDRRRPGRPQVNYAAAQSAPQATHRSYRLLAEILSRHLARHSSDPHGEGIEAGRDYGRFVATATSPVDLLGAPEAVAAVVTALDGMGFDSRHVPDDGPAGGATVEVTNCPFLEVAEGHLEVVCAVHQGIMEGMLEQLGGGARVSRLDPLVEPGRCVARFSSRAPEQGSDARQPVPR</sequence>
<dbReference type="InterPro" id="IPR011991">
    <property type="entry name" value="ArsR-like_HTH"/>
</dbReference>
<dbReference type="EMBL" id="AWQS01000390">
    <property type="protein sequence ID" value="EWT03927.1"/>
    <property type="molecule type" value="Genomic_DNA"/>
</dbReference>
<dbReference type="Proteomes" id="UP000019494">
    <property type="component" value="Unassembled WGS sequence"/>
</dbReference>
<dbReference type="InterPro" id="IPR036388">
    <property type="entry name" value="WH-like_DNA-bd_sf"/>
</dbReference>